<comment type="caution">
    <text evidence="6">The sequence shown here is derived from an EMBL/GenBank/DDBJ whole genome shotgun (WGS) entry which is preliminary data.</text>
</comment>
<dbReference type="EMBL" id="JBHLTG010000007">
    <property type="protein sequence ID" value="MFC0681236.1"/>
    <property type="molecule type" value="Genomic_DNA"/>
</dbReference>
<dbReference type="SMART" id="SM00448">
    <property type="entry name" value="REC"/>
    <property type="match status" value="1"/>
</dbReference>
<dbReference type="Pfam" id="PF00072">
    <property type="entry name" value="Response_reg"/>
    <property type="match status" value="1"/>
</dbReference>
<dbReference type="Pfam" id="PF00196">
    <property type="entry name" value="GerE"/>
    <property type="match status" value="1"/>
</dbReference>
<name>A0ABV6RW82_9GAMM</name>
<dbReference type="CDD" id="cd17535">
    <property type="entry name" value="REC_NarL-like"/>
    <property type="match status" value="1"/>
</dbReference>
<evidence type="ECO:0000256" key="2">
    <source>
        <dbReference type="ARBA" id="ARBA00023125"/>
    </source>
</evidence>
<evidence type="ECO:0000256" key="1">
    <source>
        <dbReference type="ARBA" id="ARBA00022553"/>
    </source>
</evidence>
<proteinExistence type="predicted"/>
<dbReference type="SUPFAM" id="SSF52172">
    <property type="entry name" value="CheY-like"/>
    <property type="match status" value="1"/>
</dbReference>
<dbReference type="InterPro" id="IPR016032">
    <property type="entry name" value="Sig_transdc_resp-reg_C-effctor"/>
</dbReference>
<evidence type="ECO:0000259" key="5">
    <source>
        <dbReference type="PROSITE" id="PS50110"/>
    </source>
</evidence>
<evidence type="ECO:0000313" key="6">
    <source>
        <dbReference type="EMBL" id="MFC0681236.1"/>
    </source>
</evidence>
<dbReference type="PROSITE" id="PS50043">
    <property type="entry name" value="HTH_LUXR_2"/>
    <property type="match status" value="1"/>
</dbReference>
<dbReference type="InterPro" id="IPR011006">
    <property type="entry name" value="CheY-like_superfamily"/>
</dbReference>
<evidence type="ECO:0000256" key="3">
    <source>
        <dbReference type="PROSITE-ProRule" id="PRU00169"/>
    </source>
</evidence>
<dbReference type="InterPro" id="IPR000792">
    <property type="entry name" value="Tscrpt_reg_LuxR_C"/>
</dbReference>
<dbReference type="CDD" id="cd06170">
    <property type="entry name" value="LuxR_C_like"/>
    <property type="match status" value="1"/>
</dbReference>
<keyword evidence="1 3" id="KW-0597">Phosphoprotein</keyword>
<keyword evidence="2" id="KW-0238">DNA-binding</keyword>
<accession>A0ABV6RW82</accession>
<dbReference type="PRINTS" id="PR00038">
    <property type="entry name" value="HTHLUXR"/>
</dbReference>
<dbReference type="PROSITE" id="PS50110">
    <property type="entry name" value="RESPONSE_REGULATORY"/>
    <property type="match status" value="1"/>
</dbReference>
<organism evidence="6 7">
    <name type="scientific">Lysobacter korlensis</name>
    <dbReference type="NCBI Taxonomy" id="553636"/>
    <lineage>
        <taxon>Bacteria</taxon>
        <taxon>Pseudomonadati</taxon>
        <taxon>Pseudomonadota</taxon>
        <taxon>Gammaproteobacteria</taxon>
        <taxon>Lysobacterales</taxon>
        <taxon>Lysobacteraceae</taxon>
        <taxon>Lysobacter</taxon>
    </lineage>
</organism>
<dbReference type="SMART" id="SM00421">
    <property type="entry name" value="HTH_LUXR"/>
    <property type="match status" value="1"/>
</dbReference>
<dbReference type="InterPro" id="IPR001789">
    <property type="entry name" value="Sig_transdc_resp-reg_receiver"/>
</dbReference>
<dbReference type="InterPro" id="IPR039420">
    <property type="entry name" value="WalR-like"/>
</dbReference>
<gene>
    <name evidence="6" type="ORF">ACFFGH_25685</name>
</gene>
<reference evidence="6 7" key="1">
    <citation type="submission" date="2024-09" db="EMBL/GenBank/DDBJ databases">
        <authorList>
            <person name="Sun Q."/>
            <person name="Mori K."/>
        </authorList>
    </citation>
    <scope>NUCLEOTIDE SEQUENCE [LARGE SCALE GENOMIC DNA]</scope>
    <source>
        <strain evidence="6 7">KCTC 23076</strain>
    </source>
</reference>
<dbReference type="PROSITE" id="PS00622">
    <property type="entry name" value="HTH_LUXR_1"/>
    <property type="match status" value="1"/>
</dbReference>
<evidence type="ECO:0000313" key="7">
    <source>
        <dbReference type="Proteomes" id="UP001589896"/>
    </source>
</evidence>
<dbReference type="Gene3D" id="3.40.50.2300">
    <property type="match status" value="1"/>
</dbReference>
<dbReference type="PANTHER" id="PTHR43214">
    <property type="entry name" value="TWO-COMPONENT RESPONSE REGULATOR"/>
    <property type="match status" value="1"/>
</dbReference>
<dbReference type="SUPFAM" id="SSF46894">
    <property type="entry name" value="C-terminal effector domain of the bipartite response regulators"/>
    <property type="match status" value="1"/>
</dbReference>
<dbReference type="InterPro" id="IPR058245">
    <property type="entry name" value="NreC/VraR/RcsB-like_REC"/>
</dbReference>
<feature type="modified residue" description="4-aspartylphosphate" evidence="3">
    <location>
        <position position="58"/>
    </location>
</feature>
<dbReference type="Proteomes" id="UP001589896">
    <property type="component" value="Unassembled WGS sequence"/>
</dbReference>
<feature type="domain" description="HTH luxR-type" evidence="4">
    <location>
        <begin position="149"/>
        <end position="214"/>
    </location>
</feature>
<evidence type="ECO:0000259" key="4">
    <source>
        <dbReference type="PROSITE" id="PS50043"/>
    </source>
</evidence>
<dbReference type="RefSeq" id="WP_386673664.1">
    <property type="nucleotide sequence ID" value="NZ_JBHLTG010000007.1"/>
</dbReference>
<protein>
    <submittedName>
        <fullName evidence="6">Response regulator</fullName>
    </submittedName>
</protein>
<dbReference type="PANTHER" id="PTHR43214:SF42">
    <property type="entry name" value="TRANSCRIPTIONAL REGULATORY PROTEIN DESR"/>
    <property type="match status" value="1"/>
</dbReference>
<keyword evidence="7" id="KW-1185">Reference proteome</keyword>
<sequence>MTGKPVRVVLVDDQTLVRQGLRSLLSLTPEVEVVGEAADGRQALSLLEQHQVDVLLLDLRPGRDGFSIMQALRDRGTELPVLVLTAFDDERIFVQALQAGARGYMLKDVTLDQLVSGVRCLAMGGTILQPAVTERLLRAAVERPEIVEGFERPDPLSRRELDVLRLAAAGSSNREIAQGLHLAEGTVKNHMSSVMLKLGVRSRTRAVLRALERGMLSA</sequence>
<feature type="domain" description="Response regulatory" evidence="5">
    <location>
        <begin position="7"/>
        <end position="122"/>
    </location>
</feature>